<proteinExistence type="predicted"/>
<sequence length="199" mass="21728">MATLLLRLSLLLTFLAITVTARPGRLFHPCHTLIFFSSTSSHPLPQNPNPNFLPHNPTTTATISFSSPRSVTFFFARPINPHPKPQIIVDRATTAREEENHPLLPFGFYSSSFRDRTKDILSIVGSLLLGIGCGGLTAATLYLIWSLFAPNGFHFRGHEDDDESDDDDVGPKKMGYVGIPAADVAPAKAVDFAPAKEVV</sequence>
<gene>
    <name evidence="1" type="ORF">Vadar_021016</name>
</gene>
<organism evidence="1 2">
    <name type="scientific">Vaccinium darrowii</name>
    <dbReference type="NCBI Taxonomy" id="229202"/>
    <lineage>
        <taxon>Eukaryota</taxon>
        <taxon>Viridiplantae</taxon>
        <taxon>Streptophyta</taxon>
        <taxon>Embryophyta</taxon>
        <taxon>Tracheophyta</taxon>
        <taxon>Spermatophyta</taxon>
        <taxon>Magnoliopsida</taxon>
        <taxon>eudicotyledons</taxon>
        <taxon>Gunneridae</taxon>
        <taxon>Pentapetalae</taxon>
        <taxon>asterids</taxon>
        <taxon>Ericales</taxon>
        <taxon>Ericaceae</taxon>
        <taxon>Vaccinioideae</taxon>
        <taxon>Vaccinieae</taxon>
        <taxon>Vaccinium</taxon>
    </lineage>
</organism>
<dbReference type="EMBL" id="CM037158">
    <property type="protein sequence ID" value="KAH7852138.1"/>
    <property type="molecule type" value="Genomic_DNA"/>
</dbReference>
<name>A0ACB7YF51_9ERIC</name>
<evidence type="ECO:0000313" key="1">
    <source>
        <dbReference type="EMBL" id="KAH7852138.1"/>
    </source>
</evidence>
<evidence type="ECO:0000313" key="2">
    <source>
        <dbReference type="Proteomes" id="UP000828048"/>
    </source>
</evidence>
<dbReference type="Proteomes" id="UP000828048">
    <property type="component" value="Chromosome 8"/>
</dbReference>
<keyword evidence="2" id="KW-1185">Reference proteome</keyword>
<protein>
    <submittedName>
        <fullName evidence="1">Uncharacterized protein</fullName>
    </submittedName>
</protein>
<comment type="caution">
    <text evidence="1">The sequence shown here is derived from an EMBL/GenBank/DDBJ whole genome shotgun (WGS) entry which is preliminary data.</text>
</comment>
<reference evidence="1 2" key="1">
    <citation type="journal article" date="2021" name="Hortic Res">
        <title>High-quality reference genome and annotation aids understanding of berry development for evergreen blueberry (Vaccinium darrowii).</title>
        <authorList>
            <person name="Yu J."/>
            <person name="Hulse-Kemp A.M."/>
            <person name="Babiker E."/>
            <person name="Staton M."/>
        </authorList>
    </citation>
    <scope>NUCLEOTIDE SEQUENCE [LARGE SCALE GENOMIC DNA]</scope>
    <source>
        <strain evidence="2">cv. NJ 8807/NJ 8810</strain>
        <tissue evidence="1">Young leaf</tissue>
    </source>
</reference>
<accession>A0ACB7YF51</accession>